<gene>
    <name evidence="10" type="ORF">AALO_G00187650</name>
</gene>
<dbReference type="Pfam" id="PF19277">
    <property type="entry name" value="GPAT_C"/>
    <property type="match status" value="1"/>
</dbReference>
<evidence type="ECO:0000256" key="1">
    <source>
        <dbReference type="ARBA" id="ARBA00004370"/>
    </source>
</evidence>
<dbReference type="GO" id="GO:0008654">
    <property type="term" value="P:phospholipid biosynthetic process"/>
    <property type="evidence" value="ECO:0007669"/>
    <property type="project" value="TreeGrafter"/>
</dbReference>
<evidence type="ECO:0000256" key="7">
    <source>
        <dbReference type="PIRNR" id="PIRNR000437"/>
    </source>
</evidence>
<dbReference type="GO" id="GO:0008611">
    <property type="term" value="P:ether lipid biosynthetic process"/>
    <property type="evidence" value="ECO:0007669"/>
    <property type="project" value="TreeGrafter"/>
</dbReference>
<sequence>METLCTEKTPEPGAFLDILEERRRTSDLSHALRTFSPQPYKGHPPITASALNQAVLDSQHLHYIVEEIATESGEPVEVIREKASGILNEMSHNLQLSSIRLLGYTLSKVFKRAFHTVLVNEDGLNQLRQAIQEHPVILLPNHRSYMDFLVLSYIMFTYDLSMPVIAAGIALMDMMFFAPLLRRSGAFFIRRAIRADKLYWAVLSEYVRTIVRTGYAPVEFYIEGYRSRTLKSLNPKLGMIHMVLEPFFNGEVDDISLVPISISYDRVIEESLLAHELLGFPKPKESTMSLLKAWNVLANDNGSMHVCFGQPISVRELAKGRINFSQHNQVPREMPQNPSEETQEFVSVMGHGVVRLQERGMVISPWSLMATILLQSPEGLGLDTLTQRTTWLRDIVLKFGTHLDWPAQVSDEEVISSNISRHRSMVCCEGGRVLLIEEQGPDGEESITPETAVFRRASIVLMCVSYRNQALHIFVRPALVALAIATTSSTKKEDVFTHFKFLQELFSNEFVFVPGMVTEDFKEGCSLLVKCGVLQASDQELVVIEHGTDTASFLRAILQPFLETYQVVFRHMTEDGVVVFAEKQYIPAVRSYCLKLILAGELQTYEALSSDMQKNVLYTLVRMTAVTKTKVGDQNEFRVDKAAIQRIADILGSIGSHVV</sequence>
<comment type="subcellular location">
    <subcellularLocation>
        <location evidence="1">Membrane</location>
    </subcellularLocation>
</comment>
<dbReference type="GO" id="GO:0031966">
    <property type="term" value="C:mitochondrial membrane"/>
    <property type="evidence" value="ECO:0007669"/>
    <property type="project" value="TreeGrafter"/>
</dbReference>
<evidence type="ECO:0000313" key="11">
    <source>
        <dbReference type="Proteomes" id="UP000823561"/>
    </source>
</evidence>
<keyword evidence="11" id="KW-1185">Reference proteome</keyword>
<protein>
    <recommendedName>
        <fullName evidence="9">Phospholipid/glycerol acyltransferase domain-containing protein</fullName>
    </recommendedName>
</protein>
<evidence type="ECO:0000256" key="3">
    <source>
        <dbReference type="ARBA" id="ARBA00022679"/>
    </source>
</evidence>
<dbReference type="GO" id="GO:0005778">
    <property type="term" value="C:peroxisomal membrane"/>
    <property type="evidence" value="ECO:0007669"/>
    <property type="project" value="TreeGrafter"/>
</dbReference>
<keyword evidence="4 8" id="KW-0472">Membrane</keyword>
<dbReference type="Proteomes" id="UP000823561">
    <property type="component" value="Chromosome 14"/>
</dbReference>
<dbReference type="InterPro" id="IPR002123">
    <property type="entry name" value="Plipid/glycerol_acylTrfase"/>
</dbReference>
<dbReference type="InterPro" id="IPR045520">
    <property type="entry name" value="GPAT/DHAPAT_C"/>
</dbReference>
<evidence type="ECO:0000259" key="9">
    <source>
        <dbReference type="SMART" id="SM00563"/>
    </source>
</evidence>
<keyword evidence="5 7" id="KW-0012">Acyltransferase</keyword>
<dbReference type="GO" id="GO:0004366">
    <property type="term" value="F:glycerol-3-phosphate O-acyltransferase activity"/>
    <property type="evidence" value="ECO:0007669"/>
    <property type="project" value="TreeGrafter"/>
</dbReference>
<dbReference type="GO" id="GO:0019432">
    <property type="term" value="P:triglyceride biosynthetic process"/>
    <property type="evidence" value="ECO:0007669"/>
    <property type="project" value="TreeGrafter"/>
</dbReference>
<keyword evidence="8" id="KW-1133">Transmembrane helix</keyword>
<evidence type="ECO:0000256" key="5">
    <source>
        <dbReference type="ARBA" id="ARBA00023315"/>
    </source>
</evidence>
<dbReference type="CDD" id="cd07993">
    <property type="entry name" value="LPLAT_DHAPAT-like"/>
    <property type="match status" value="1"/>
</dbReference>
<organism evidence="10 11">
    <name type="scientific">Alosa alosa</name>
    <name type="common">allis shad</name>
    <dbReference type="NCBI Taxonomy" id="278164"/>
    <lineage>
        <taxon>Eukaryota</taxon>
        <taxon>Metazoa</taxon>
        <taxon>Chordata</taxon>
        <taxon>Craniata</taxon>
        <taxon>Vertebrata</taxon>
        <taxon>Euteleostomi</taxon>
        <taxon>Actinopterygii</taxon>
        <taxon>Neopterygii</taxon>
        <taxon>Teleostei</taxon>
        <taxon>Clupei</taxon>
        <taxon>Clupeiformes</taxon>
        <taxon>Clupeoidei</taxon>
        <taxon>Clupeidae</taxon>
        <taxon>Alosa</taxon>
    </lineage>
</organism>
<evidence type="ECO:0000256" key="2">
    <source>
        <dbReference type="ARBA" id="ARBA00007937"/>
    </source>
</evidence>
<keyword evidence="8" id="KW-0812">Transmembrane</keyword>
<dbReference type="Pfam" id="PF01553">
    <property type="entry name" value="Acyltransferase"/>
    <property type="match status" value="1"/>
</dbReference>
<evidence type="ECO:0000313" key="10">
    <source>
        <dbReference type="EMBL" id="KAG5270012.1"/>
    </source>
</evidence>
<keyword evidence="3 7" id="KW-0808">Transferase</keyword>
<comment type="similarity">
    <text evidence="2 7">Belongs to the GPAT/DAPAT family.</text>
</comment>
<comment type="pathway">
    <text evidence="6">Phospholipid metabolism.</text>
</comment>
<dbReference type="PIRSF" id="PIRSF000437">
    <property type="entry name" value="GPAT_DHAPAT"/>
    <property type="match status" value="1"/>
</dbReference>
<feature type="transmembrane region" description="Helical" evidence="8">
    <location>
        <begin position="160"/>
        <end position="181"/>
    </location>
</feature>
<evidence type="ECO:0000256" key="4">
    <source>
        <dbReference type="ARBA" id="ARBA00023136"/>
    </source>
</evidence>
<evidence type="ECO:0000256" key="6">
    <source>
        <dbReference type="ARBA" id="ARBA00025707"/>
    </source>
</evidence>
<dbReference type="InterPro" id="IPR022284">
    <property type="entry name" value="GPAT/DHAPAT"/>
</dbReference>
<comment type="caution">
    <text evidence="10">The sequence shown here is derived from an EMBL/GenBank/DDBJ whole genome shotgun (WGS) entry which is preliminary data.</text>
</comment>
<dbReference type="EMBL" id="JADWDJ010000014">
    <property type="protein sequence ID" value="KAG5270012.1"/>
    <property type="molecule type" value="Genomic_DNA"/>
</dbReference>
<dbReference type="PANTHER" id="PTHR12563:SF22">
    <property type="entry name" value="DIHYDROXYACETONE PHOSPHATE ACYLTRANSFERASE ISOFORM X1"/>
    <property type="match status" value="1"/>
</dbReference>
<dbReference type="InterPro" id="IPR041728">
    <property type="entry name" value="GPAT/DHAPAT_LPLAT"/>
</dbReference>
<proteinExistence type="inferred from homology"/>
<dbReference type="SUPFAM" id="SSF69593">
    <property type="entry name" value="Glycerol-3-phosphate (1)-acyltransferase"/>
    <property type="match status" value="1"/>
</dbReference>
<dbReference type="SMART" id="SM00563">
    <property type="entry name" value="PlsC"/>
    <property type="match status" value="1"/>
</dbReference>
<dbReference type="PANTHER" id="PTHR12563">
    <property type="entry name" value="GLYCEROL-3-PHOSPHATE ACYLTRANSFERASE"/>
    <property type="match status" value="1"/>
</dbReference>
<dbReference type="GO" id="GO:0006631">
    <property type="term" value="P:fatty acid metabolic process"/>
    <property type="evidence" value="ECO:0007669"/>
    <property type="project" value="TreeGrafter"/>
</dbReference>
<dbReference type="AlphaFoldDB" id="A0AAV6G987"/>
<dbReference type="GO" id="GO:0016287">
    <property type="term" value="F:glycerone-phosphate O-acyltransferase activity"/>
    <property type="evidence" value="ECO:0007669"/>
    <property type="project" value="TreeGrafter"/>
</dbReference>
<reference evidence="10" key="1">
    <citation type="submission" date="2020-10" db="EMBL/GenBank/DDBJ databases">
        <title>Chromosome-scale genome assembly of the Allis shad, Alosa alosa.</title>
        <authorList>
            <person name="Margot Z."/>
            <person name="Christophe K."/>
            <person name="Cabau C."/>
            <person name="Louis A."/>
            <person name="Berthelot C."/>
            <person name="Parey E."/>
            <person name="Roest Crollius H."/>
            <person name="Montfort J."/>
            <person name="Robinson-Rechavi M."/>
            <person name="Bucao C."/>
            <person name="Bouchez O."/>
            <person name="Gislard M."/>
            <person name="Lluch J."/>
            <person name="Milhes M."/>
            <person name="Lampietro C."/>
            <person name="Lopez Roques C."/>
            <person name="Donnadieu C."/>
            <person name="Braasch I."/>
            <person name="Desvignes T."/>
            <person name="Postlethwait J."/>
            <person name="Bobe J."/>
            <person name="Guiguen Y."/>
        </authorList>
    </citation>
    <scope>NUCLEOTIDE SEQUENCE</scope>
    <source>
        <strain evidence="10">M-15738</strain>
        <tissue evidence="10">Blood</tissue>
    </source>
</reference>
<feature type="domain" description="Phospholipid/glycerol acyltransferase" evidence="9">
    <location>
        <begin position="136"/>
        <end position="265"/>
    </location>
</feature>
<accession>A0AAV6G987</accession>
<name>A0AAV6G987_9TELE</name>
<evidence type="ECO:0000256" key="8">
    <source>
        <dbReference type="SAM" id="Phobius"/>
    </source>
</evidence>